<keyword evidence="11 19" id="KW-1133">Transmembrane helix</keyword>
<dbReference type="FunFam" id="1.20.120.1220:FF:000001">
    <property type="entry name" value="Type 4 prepilin-like proteins leader peptide-processing enzyme"/>
    <property type="match status" value="1"/>
</dbReference>
<dbReference type="InterPro" id="IPR000045">
    <property type="entry name" value="Prepilin_IV_endopep_pep"/>
</dbReference>
<evidence type="ECO:0000256" key="4">
    <source>
        <dbReference type="ARBA" id="ARBA00022519"/>
    </source>
</evidence>
<gene>
    <name evidence="22" type="ORF">GWK36_13485</name>
</gene>
<feature type="transmembrane region" description="Helical" evidence="19">
    <location>
        <begin position="232"/>
        <end position="249"/>
    </location>
</feature>
<keyword evidence="4" id="KW-0997">Cell inner membrane</keyword>
<comment type="function">
    <text evidence="18">Plays an essential role in type IV pili and type II pseudopili formation by proteolytically removing the leader sequence from substrate proteins and subsequently monomethylating the alpha-amino group of the newly exposed N-terminal phenylalanine.</text>
</comment>
<evidence type="ECO:0000259" key="20">
    <source>
        <dbReference type="Pfam" id="PF01478"/>
    </source>
</evidence>
<dbReference type="PRINTS" id="PR00864">
    <property type="entry name" value="PREPILNPTASE"/>
</dbReference>
<evidence type="ECO:0000256" key="17">
    <source>
        <dbReference type="RuleBase" id="RU003793"/>
    </source>
</evidence>
<dbReference type="InterPro" id="IPR014032">
    <property type="entry name" value="Peptidase_A24A_bac"/>
</dbReference>
<proteinExistence type="inferred from homology"/>
<keyword evidence="13 18" id="KW-0511">Multifunctional enzyme</keyword>
<dbReference type="GO" id="GO:0004190">
    <property type="term" value="F:aspartic-type endopeptidase activity"/>
    <property type="evidence" value="ECO:0007669"/>
    <property type="project" value="UniProtKB-EC"/>
</dbReference>
<feature type="transmembrane region" description="Helical" evidence="19">
    <location>
        <begin position="261"/>
        <end position="283"/>
    </location>
</feature>
<comment type="catalytic activity">
    <reaction evidence="14 18">
        <text>Typically cleaves a -Gly-|-Phe- bond to release an N-terminal, basic peptide of 5-8 residues from type IV prepilin, and then N-methylates the new N-terminal amino group, the methyl donor being S-adenosyl-L-methionine.</text>
        <dbReference type="EC" id="3.4.23.43"/>
    </reaction>
</comment>
<keyword evidence="8" id="KW-0949">S-adenosyl-L-methionine</keyword>
<keyword evidence="23" id="KW-1185">Reference proteome</keyword>
<keyword evidence="3" id="KW-1003">Cell membrane</keyword>
<accession>A0A6G7VFR3</accession>
<dbReference type="PANTHER" id="PTHR30487">
    <property type="entry name" value="TYPE 4 PREPILIN-LIKE PROTEINS LEADER PEPTIDE-PROCESSING ENZYME"/>
    <property type="match status" value="1"/>
</dbReference>
<dbReference type="InterPro" id="IPR010627">
    <property type="entry name" value="Prepilin_pept_A24_N"/>
</dbReference>
<dbReference type="KEGG" id="cjap:GWK36_13485"/>
<keyword evidence="6 18" id="KW-0645">Protease</keyword>
<evidence type="ECO:0000256" key="5">
    <source>
        <dbReference type="ARBA" id="ARBA00022603"/>
    </source>
</evidence>
<dbReference type="EC" id="2.1.1.-" evidence="18"/>
<feature type="transmembrane region" description="Helical" evidence="19">
    <location>
        <begin position="183"/>
        <end position="202"/>
    </location>
</feature>
<dbReference type="GO" id="GO:0008168">
    <property type="term" value="F:methyltransferase activity"/>
    <property type="evidence" value="ECO:0007669"/>
    <property type="project" value="UniProtKB-KW"/>
</dbReference>
<sequence>MSWIELLDIHPVLLGALGLLLGLIVGSFLNVVIWRLPRILDAGWRRECAELLGLAAEGPAPPLSLAYPPSTCPHCGHRIRIHENIPILSYLMLRGRCSACSSPIGIRYPLIEGLTALLTLIVVWAFGPTWPGAAALILTWTLIALAAIDLDTQLLPDAITQPMLWLGLILSLFGVFADSHSAIIGAVAGYLSLWTVFQLFRLTTGREGMGYGDFKLLAMLGAWLGWQYLPQILLLSAVVGALTGSLLILMRRHEAGRPLPFGPYLAAAGWISLMWGDAINVAYLQLSGLAG</sequence>
<evidence type="ECO:0000256" key="9">
    <source>
        <dbReference type="ARBA" id="ARBA00022692"/>
    </source>
</evidence>
<dbReference type="GO" id="GO:0006465">
    <property type="term" value="P:signal peptide processing"/>
    <property type="evidence" value="ECO:0007669"/>
    <property type="project" value="TreeGrafter"/>
</dbReference>
<dbReference type="PANTHER" id="PTHR30487:SF0">
    <property type="entry name" value="PREPILIN LEADER PEPTIDASE_N-METHYLTRANSFERASE-RELATED"/>
    <property type="match status" value="1"/>
</dbReference>
<evidence type="ECO:0000256" key="2">
    <source>
        <dbReference type="ARBA" id="ARBA00005801"/>
    </source>
</evidence>
<evidence type="ECO:0000256" key="11">
    <source>
        <dbReference type="ARBA" id="ARBA00022989"/>
    </source>
</evidence>
<evidence type="ECO:0000256" key="12">
    <source>
        <dbReference type="ARBA" id="ARBA00023136"/>
    </source>
</evidence>
<name>A0A6G7VFR3_9GAMM</name>
<keyword evidence="7 18" id="KW-0808">Transferase</keyword>
<evidence type="ECO:0000313" key="22">
    <source>
        <dbReference type="EMBL" id="QIK38824.1"/>
    </source>
</evidence>
<dbReference type="GO" id="GO:0032259">
    <property type="term" value="P:methylation"/>
    <property type="evidence" value="ECO:0007669"/>
    <property type="project" value="UniProtKB-KW"/>
</dbReference>
<dbReference type="Gene3D" id="1.20.120.1220">
    <property type="match status" value="1"/>
</dbReference>
<dbReference type="EMBL" id="CP048029">
    <property type="protein sequence ID" value="QIK38824.1"/>
    <property type="molecule type" value="Genomic_DNA"/>
</dbReference>
<evidence type="ECO:0000256" key="13">
    <source>
        <dbReference type="ARBA" id="ARBA00023268"/>
    </source>
</evidence>
<evidence type="ECO:0000256" key="3">
    <source>
        <dbReference type="ARBA" id="ARBA00022475"/>
    </source>
</evidence>
<dbReference type="InterPro" id="IPR050882">
    <property type="entry name" value="Prepilin_peptidase/N-MTase"/>
</dbReference>
<comment type="similarity">
    <text evidence="2 17">Belongs to the peptidase A24 family.</text>
</comment>
<keyword evidence="5 18" id="KW-0489">Methyltransferase</keyword>
<feature type="transmembrane region" description="Helical" evidence="19">
    <location>
        <begin position="12"/>
        <end position="36"/>
    </location>
</feature>
<dbReference type="Pfam" id="PF01478">
    <property type="entry name" value="Peptidase_A24"/>
    <property type="match status" value="1"/>
</dbReference>
<evidence type="ECO:0000256" key="10">
    <source>
        <dbReference type="ARBA" id="ARBA00022801"/>
    </source>
</evidence>
<evidence type="ECO:0000256" key="19">
    <source>
        <dbReference type="SAM" id="Phobius"/>
    </source>
</evidence>
<evidence type="ECO:0000259" key="21">
    <source>
        <dbReference type="Pfam" id="PF06750"/>
    </source>
</evidence>
<dbReference type="EC" id="3.4.23.43" evidence="15 18"/>
<dbReference type="Proteomes" id="UP000502699">
    <property type="component" value="Chromosome"/>
</dbReference>
<dbReference type="GO" id="GO:0005886">
    <property type="term" value="C:plasma membrane"/>
    <property type="evidence" value="ECO:0007669"/>
    <property type="project" value="UniProtKB-SubCell"/>
</dbReference>
<dbReference type="Pfam" id="PF06750">
    <property type="entry name" value="A24_N_bact"/>
    <property type="match status" value="1"/>
</dbReference>
<evidence type="ECO:0000256" key="7">
    <source>
        <dbReference type="ARBA" id="ARBA00022679"/>
    </source>
</evidence>
<organism evidence="22 23">
    <name type="scientific">Caldichromatium japonicum</name>
    <dbReference type="NCBI Taxonomy" id="2699430"/>
    <lineage>
        <taxon>Bacteria</taxon>
        <taxon>Pseudomonadati</taxon>
        <taxon>Pseudomonadota</taxon>
        <taxon>Gammaproteobacteria</taxon>
        <taxon>Chromatiales</taxon>
        <taxon>Chromatiaceae</taxon>
        <taxon>Caldichromatium</taxon>
    </lineage>
</organism>
<feature type="domain" description="Prepilin type IV endopeptidase peptidase" evidence="20">
    <location>
        <begin position="136"/>
        <end position="244"/>
    </location>
</feature>
<keyword evidence="12 19" id="KW-0472">Membrane</keyword>
<evidence type="ECO:0000256" key="1">
    <source>
        <dbReference type="ARBA" id="ARBA00004429"/>
    </source>
</evidence>
<evidence type="ECO:0000256" key="15">
    <source>
        <dbReference type="ARBA" id="ARBA00067082"/>
    </source>
</evidence>
<feature type="transmembrane region" description="Helical" evidence="19">
    <location>
        <begin position="162"/>
        <end position="177"/>
    </location>
</feature>
<reference evidence="23" key="1">
    <citation type="submission" date="2020-01" db="EMBL/GenBank/DDBJ databases">
        <title>Caldichromatium gen. nov., sp. nov., a thermophilic purple sulfur bacterium member of the family Chromatiaceae isolated from Nakabusa hot spring, Japan.</title>
        <authorList>
            <person name="Saini M.K."/>
            <person name="Hanada S."/>
            <person name="Tank M."/>
        </authorList>
    </citation>
    <scope>NUCLEOTIDE SEQUENCE [LARGE SCALE GENOMIC DNA]</scope>
    <source>
        <strain evidence="23">No.7</strain>
    </source>
</reference>
<evidence type="ECO:0000256" key="6">
    <source>
        <dbReference type="ARBA" id="ARBA00022670"/>
    </source>
</evidence>
<evidence type="ECO:0000256" key="14">
    <source>
        <dbReference type="ARBA" id="ARBA00050401"/>
    </source>
</evidence>
<feature type="transmembrane region" description="Helical" evidence="19">
    <location>
        <begin position="132"/>
        <end position="150"/>
    </location>
</feature>
<keyword evidence="9 18" id="KW-0812">Transmembrane</keyword>
<dbReference type="RefSeq" id="WP_166271867.1">
    <property type="nucleotide sequence ID" value="NZ_CP048029.1"/>
</dbReference>
<protein>
    <recommendedName>
        <fullName evidence="16 18">Prepilin leader peptidase/N-methyltransferase</fullName>
        <ecNumber evidence="18">2.1.1.-</ecNumber>
        <ecNumber evidence="15 18">3.4.23.43</ecNumber>
    </recommendedName>
</protein>
<feature type="domain" description="Prepilin peptidase A24 N-terminal" evidence="21">
    <location>
        <begin position="20"/>
        <end position="126"/>
    </location>
</feature>
<evidence type="ECO:0000256" key="16">
    <source>
        <dbReference type="ARBA" id="ARBA00071870"/>
    </source>
</evidence>
<evidence type="ECO:0000256" key="8">
    <source>
        <dbReference type="ARBA" id="ARBA00022691"/>
    </source>
</evidence>
<evidence type="ECO:0000256" key="18">
    <source>
        <dbReference type="RuleBase" id="RU003794"/>
    </source>
</evidence>
<evidence type="ECO:0000313" key="23">
    <source>
        <dbReference type="Proteomes" id="UP000502699"/>
    </source>
</evidence>
<dbReference type="AlphaFoldDB" id="A0A6G7VFR3"/>
<keyword evidence="10 18" id="KW-0378">Hydrolase</keyword>
<comment type="subcellular location">
    <subcellularLocation>
        <location evidence="1">Cell inner membrane</location>
        <topology evidence="1">Multi-pass membrane protein</topology>
    </subcellularLocation>
    <subcellularLocation>
        <location evidence="18">Cell membrane</location>
        <topology evidence="18">Multi-pass membrane protein</topology>
    </subcellularLocation>
</comment>